<comment type="caution">
    <text evidence="1">The sequence shown here is derived from an EMBL/GenBank/DDBJ whole genome shotgun (WGS) entry which is preliminary data.</text>
</comment>
<keyword evidence="2" id="KW-1185">Reference proteome</keyword>
<reference evidence="2" key="1">
    <citation type="journal article" date="2019" name="Int. J. Syst. Evol. Microbiol.">
        <title>The Global Catalogue of Microorganisms (GCM) 10K type strain sequencing project: providing services to taxonomists for standard genome sequencing and annotation.</title>
        <authorList>
            <consortium name="The Broad Institute Genomics Platform"/>
            <consortium name="The Broad Institute Genome Sequencing Center for Infectious Disease"/>
            <person name="Wu L."/>
            <person name="Ma J."/>
        </authorList>
    </citation>
    <scope>NUCLEOTIDE SEQUENCE [LARGE SCALE GENOMIC DNA]</scope>
    <source>
        <strain evidence="2">JCM 18014</strain>
    </source>
</reference>
<sequence>MGYATHYHADYVLPYWSPKLLKNAVIGAHIFYLLPGAAGQPGFFSASYDGVEPEFGGGLFEESDGPEAAQLDFETSTSFTGLGAILPSSKDMAVEDVEALDDFGMLNYRDDTQARVPLTARVGSAISTAKCRADPEVANSCSVYTSGSRELARRSENTPSSF</sequence>
<accession>A0ABP9KIA9</accession>
<dbReference type="Proteomes" id="UP001500518">
    <property type="component" value="Unassembled WGS sequence"/>
</dbReference>
<gene>
    <name evidence="1" type="ORF">GCM10023208_21420</name>
</gene>
<evidence type="ECO:0000313" key="2">
    <source>
        <dbReference type="Proteomes" id="UP001500518"/>
    </source>
</evidence>
<name>A0ABP9KIA9_9SPHN</name>
<dbReference type="EMBL" id="BAABHV010000014">
    <property type="protein sequence ID" value="GAA5056637.1"/>
    <property type="molecule type" value="Genomic_DNA"/>
</dbReference>
<proteinExistence type="predicted"/>
<evidence type="ECO:0000313" key="1">
    <source>
        <dbReference type="EMBL" id="GAA5056637.1"/>
    </source>
</evidence>
<protein>
    <submittedName>
        <fullName evidence="1">Uncharacterized protein</fullName>
    </submittedName>
</protein>
<organism evidence="1 2">
    <name type="scientific">Erythrobacter westpacificensis</name>
    <dbReference type="NCBI Taxonomy" id="1055231"/>
    <lineage>
        <taxon>Bacteria</taxon>
        <taxon>Pseudomonadati</taxon>
        <taxon>Pseudomonadota</taxon>
        <taxon>Alphaproteobacteria</taxon>
        <taxon>Sphingomonadales</taxon>
        <taxon>Erythrobacteraceae</taxon>
        <taxon>Erythrobacter/Porphyrobacter group</taxon>
        <taxon>Erythrobacter</taxon>
    </lineage>
</organism>